<evidence type="ECO:0000313" key="2">
    <source>
        <dbReference type="EMBL" id="EOX99286.1"/>
    </source>
</evidence>
<dbReference type="HOGENOM" id="CLU_708646_0_0_1"/>
<protein>
    <recommendedName>
        <fullName evidence="1">Integrase zinc-binding domain-containing protein</fullName>
    </recommendedName>
</protein>
<dbReference type="Proteomes" id="UP000026915">
    <property type="component" value="Chromosome 2"/>
</dbReference>
<dbReference type="InParanoid" id="A0A061E4L5"/>
<reference evidence="2 3" key="1">
    <citation type="journal article" date="2013" name="Genome Biol.">
        <title>The genome sequence of the most widely cultivated cacao type and its use to identify candidate genes regulating pod color.</title>
        <authorList>
            <person name="Motamayor J.C."/>
            <person name="Mockaitis K."/>
            <person name="Schmutz J."/>
            <person name="Haiminen N."/>
            <person name="Iii D.L."/>
            <person name="Cornejo O."/>
            <person name="Findley S.D."/>
            <person name="Zheng P."/>
            <person name="Utro F."/>
            <person name="Royaert S."/>
            <person name="Saski C."/>
            <person name="Jenkins J."/>
            <person name="Podicheti R."/>
            <person name="Zhao M."/>
            <person name="Scheffler B.E."/>
            <person name="Stack J.C."/>
            <person name="Feltus F.A."/>
            <person name="Mustiga G.M."/>
            <person name="Amores F."/>
            <person name="Phillips W."/>
            <person name="Marelli J.P."/>
            <person name="May G.D."/>
            <person name="Shapiro H."/>
            <person name="Ma J."/>
            <person name="Bustamante C.D."/>
            <person name="Schnell R.J."/>
            <person name="Main D."/>
            <person name="Gilbert D."/>
            <person name="Parida L."/>
            <person name="Kuhn D.N."/>
        </authorList>
    </citation>
    <scope>NUCLEOTIDE SEQUENCE [LARGE SCALE GENOMIC DNA]</scope>
    <source>
        <strain evidence="3">cv. Matina 1-6</strain>
    </source>
</reference>
<keyword evidence="3" id="KW-1185">Reference proteome</keyword>
<organism evidence="2 3">
    <name type="scientific">Theobroma cacao</name>
    <name type="common">Cacao</name>
    <name type="synonym">Cocoa</name>
    <dbReference type="NCBI Taxonomy" id="3641"/>
    <lineage>
        <taxon>Eukaryota</taxon>
        <taxon>Viridiplantae</taxon>
        <taxon>Streptophyta</taxon>
        <taxon>Embryophyta</taxon>
        <taxon>Tracheophyta</taxon>
        <taxon>Spermatophyta</taxon>
        <taxon>Magnoliopsida</taxon>
        <taxon>eudicotyledons</taxon>
        <taxon>Gunneridae</taxon>
        <taxon>Pentapetalae</taxon>
        <taxon>rosids</taxon>
        <taxon>malvids</taxon>
        <taxon>Malvales</taxon>
        <taxon>Malvaceae</taxon>
        <taxon>Byttnerioideae</taxon>
        <taxon>Theobroma</taxon>
    </lineage>
</organism>
<gene>
    <name evidence="2" type="ORF">TCM_007912</name>
</gene>
<dbReference type="eggNOG" id="KOG0017">
    <property type="taxonomic scope" value="Eukaryota"/>
</dbReference>
<dbReference type="PANTHER" id="PTHR37984:SF5">
    <property type="entry name" value="PROTEIN NYNRIN-LIKE"/>
    <property type="match status" value="1"/>
</dbReference>
<name>A0A061E4L5_THECC</name>
<evidence type="ECO:0000313" key="3">
    <source>
        <dbReference type="Proteomes" id="UP000026915"/>
    </source>
</evidence>
<accession>A0A061E4L5</accession>
<dbReference type="PANTHER" id="PTHR37984">
    <property type="entry name" value="PROTEIN CBG26694"/>
    <property type="match status" value="1"/>
</dbReference>
<feature type="domain" description="Integrase zinc-binding" evidence="1">
    <location>
        <begin position="212"/>
        <end position="261"/>
    </location>
</feature>
<dbReference type="InterPro" id="IPR041588">
    <property type="entry name" value="Integrase_H2C2"/>
</dbReference>
<dbReference type="AlphaFoldDB" id="A0A061E4L5"/>
<dbReference type="InterPro" id="IPR050951">
    <property type="entry name" value="Retrovirus_Pol_polyprotein"/>
</dbReference>
<evidence type="ECO:0000259" key="1">
    <source>
        <dbReference type="Pfam" id="PF17921"/>
    </source>
</evidence>
<dbReference type="EMBL" id="CM001880">
    <property type="protein sequence ID" value="EOX99286.1"/>
    <property type="molecule type" value="Genomic_DNA"/>
</dbReference>
<dbReference type="Pfam" id="PF17921">
    <property type="entry name" value="Integrase_H2C2"/>
    <property type="match status" value="1"/>
</dbReference>
<sequence>MVTYATKPKSNSMPINRLSPKKLKDNRNKGLCFNCNKNFSPRYRYKKLFLIKGCWSDDDDDADVELEDMDEVPKVSIHAISGTRVPQAMNVHEHKKGKENLVVDVLSQRHEQGELATISSPIQLCFIFFVCLFLLVKDHEHVFFNFKAKLKIDFNFSIFKTHQGKTSEDTQVIKMARVSWIIEKQFYTYLSSWLSGLYLLGPYTSHGSGLSCDIVEEMHYRTHEGYHKTFEKVSLVFYKPGMRRTVHDYIRTYDTCQRQKTKSLKLVRLIHSLSISIEVWIDISMDFVKGLPKLNGKFVLFVVIDRYEISIDNRTFDPTHHDYLTIIHFIYMLVQHNKIKLESMQITMSTIKKMKMKNGHASVHEGNVIKKMHRFHSKKQEMKGLYNNDK</sequence>
<proteinExistence type="predicted"/>
<dbReference type="Gene3D" id="1.10.340.70">
    <property type="match status" value="1"/>
</dbReference>
<dbReference type="Gramene" id="EOX99286">
    <property type="protein sequence ID" value="EOX99286"/>
    <property type="gene ID" value="TCM_007912"/>
</dbReference>